<protein>
    <submittedName>
        <fullName evidence="1">Uncharacterized protein</fullName>
    </submittedName>
</protein>
<dbReference type="AlphaFoldDB" id="A0AAE1NK67"/>
<keyword evidence="2" id="KW-1185">Reference proteome</keyword>
<name>A0AAE1NK67_9EUCA</name>
<organism evidence="1 2">
    <name type="scientific">Petrolisthes manimaculis</name>
    <dbReference type="NCBI Taxonomy" id="1843537"/>
    <lineage>
        <taxon>Eukaryota</taxon>
        <taxon>Metazoa</taxon>
        <taxon>Ecdysozoa</taxon>
        <taxon>Arthropoda</taxon>
        <taxon>Crustacea</taxon>
        <taxon>Multicrustacea</taxon>
        <taxon>Malacostraca</taxon>
        <taxon>Eumalacostraca</taxon>
        <taxon>Eucarida</taxon>
        <taxon>Decapoda</taxon>
        <taxon>Pleocyemata</taxon>
        <taxon>Anomura</taxon>
        <taxon>Galatheoidea</taxon>
        <taxon>Porcellanidae</taxon>
        <taxon>Petrolisthes</taxon>
    </lineage>
</organism>
<sequence length="97" mass="10999">MDSGCNTLGDDNKPLACVVYEEMDGEGRNSTRLLPRCRLNGQLTFAYPNFYPGTVLLCRVIMRSLQLTRTPTSFASAMFYFFGDFLMFCLQRLTECG</sequence>
<proteinExistence type="predicted"/>
<evidence type="ECO:0000313" key="1">
    <source>
        <dbReference type="EMBL" id="KAK4291540.1"/>
    </source>
</evidence>
<comment type="caution">
    <text evidence="1">The sequence shown here is derived from an EMBL/GenBank/DDBJ whole genome shotgun (WGS) entry which is preliminary data.</text>
</comment>
<reference evidence="1" key="1">
    <citation type="submission" date="2023-11" db="EMBL/GenBank/DDBJ databases">
        <title>Genome assemblies of two species of porcelain crab, Petrolisthes cinctipes and Petrolisthes manimaculis (Anomura: Porcellanidae).</title>
        <authorList>
            <person name="Angst P."/>
        </authorList>
    </citation>
    <scope>NUCLEOTIDE SEQUENCE</scope>
    <source>
        <strain evidence="1">PB745_02</strain>
        <tissue evidence="1">Gill</tissue>
    </source>
</reference>
<accession>A0AAE1NK67</accession>
<dbReference type="EMBL" id="JAWZYT010005125">
    <property type="protein sequence ID" value="KAK4291540.1"/>
    <property type="molecule type" value="Genomic_DNA"/>
</dbReference>
<gene>
    <name evidence="1" type="ORF">Pmani_035637</name>
</gene>
<evidence type="ECO:0000313" key="2">
    <source>
        <dbReference type="Proteomes" id="UP001292094"/>
    </source>
</evidence>
<dbReference type="Proteomes" id="UP001292094">
    <property type="component" value="Unassembled WGS sequence"/>
</dbReference>